<organism evidence="1 2">
    <name type="scientific">Auriscalpium vulgare</name>
    <dbReference type="NCBI Taxonomy" id="40419"/>
    <lineage>
        <taxon>Eukaryota</taxon>
        <taxon>Fungi</taxon>
        <taxon>Dikarya</taxon>
        <taxon>Basidiomycota</taxon>
        <taxon>Agaricomycotina</taxon>
        <taxon>Agaricomycetes</taxon>
        <taxon>Russulales</taxon>
        <taxon>Auriscalpiaceae</taxon>
        <taxon>Auriscalpium</taxon>
    </lineage>
</organism>
<gene>
    <name evidence="1" type="ORF">FA95DRAFT_1568062</name>
</gene>
<comment type="caution">
    <text evidence="1">The sequence shown here is derived from an EMBL/GenBank/DDBJ whole genome shotgun (WGS) entry which is preliminary data.</text>
</comment>
<protein>
    <submittedName>
        <fullName evidence="1">Uncharacterized protein</fullName>
    </submittedName>
</protein>
<reference evidence="1" key="1">
    <citation type="submission" date="2021-02" db="EMBL/GenBank/DDBJ databases">
        <authorList>
            <consortium name="DOE Joint Genome Institute"/>
            <person name="Ahrendt S."/>
            <person name="Looney B.P."/>
            <person name="Miyauchi S."/>
            <person name="Morin E."/>
            <person name="Drula E."/>
            <person name="Courty P.E."/>
            <person name="Chicoki N."/>
            <person name="Fauchery L."/>
            <person name="Kohler A."/>
            <person name="Kuo A."/>
            <person name="Labutti K."/>
            <person name="Pangilinan J."/>
            <person name="Lipzen A."/>
            <person name="Riley R."/>
            <person name="Andreopoulos W."/>
            <person name="He G."/>
            <person name="Johnson J."/>
            <person name="Barry K.W."/>
            <person name="Grigoriev I.V."/>
            <person name="Nagy L."/>
            <person name="Hibbett D."/>
            <person name="Henrissat B."/>
            <person name="Matheny P.B."/>
            <person name="Labbe J."/>
            <person name="Martin F."/>
        </authorList>
    </citation>
    <scope>NUCLEOTIDE SEQUENCE</scope>
    <source>
        <strain evidence="1">FP105234-sp</strain>
    </source>
</reference>
<accession>A0ACB8R2I1</accession>
<keyword evidence="2" id="KW-1185">Reference proteome</keyword>
<name>A0ACB8R2I1_9AGAM</name>
<dbReference type="EMBL" id="MU276740">
    <property type="protein sequence ID" value="KAI0037741.1"/>
    <property type="molecule type" value="Genomic_DNA"/>
</dbReference>
<evidence type="ECO:0000313" key="2">
    <source>
        <dbReference type="Proteomes" id="UP000814033"/>
    </source>
</evidence>
<sequence length="217" mass="22031">MRHSPLTFLLLPLLCVRHAVSQFTTDEATATRTAGIVEPTSTVILTPSPPTTTSGYGATYSFTIDTSASIISGFGAGSDPACYALCLAQAAVPNGCGVTDTNCQCHNSAVTSTWEACLRSTCSSTDYPRAESMLLFTCSNLTPSFFSITSGSAGFTTSTSPAATSNQAESSSNAASASVAELNPAPSSNTPNSATLQSSAASGLLVLSALVVLAGWC</sequence>
<reference evidence="1" key="2">
    <citation type="journal article" date="2022" name="New Phytol.">
        <title>Evolutionary transition to the ectomycorrhizal habit in the genomes of a hyperdiverse lineage of mushroom-forming fungi.</title>
        <authorList>
            <person name="Looney B."/>
            <person name="Miyauchi S."/>
            <person name="Morin E."/>
            <person name="Drula E."/>
            <person name="Courty P.E."/>
            <person name="Kohler A."/>
            <person name="Kuo A."/>
            <person name="LaButti K."/>
            <person name="Pangilinan J."/>
            <person name="Lipzen A."/>
            <person name="Riley R."/>
            <person name="Andreopoulos W."/>
            <person name="He G."/>
            <person name="Johnson J."/>
            <person name="Nolan M."/>
            <person name="Tritt A."/>
            <person name="Barry K.W."/>
            <person name="Grigoriev I.V."/>
            <person name="Nagy L.G."/>
            <person name="Hibbett D."/>
            <person name="Henrissat B."/>
            <person name="Matheny P.B."/>
            <person name="Labbe J."/>
            <person name="Martin F.M."/>
        </authorList>
    </citation>
    <scope>NUCLEOTIDE SEQUENCE</scope>
    <source>
        <strain evidence="1">FP105234-sp</strain>
    </source>
</reference>
<evidence type="ECO:0000313" key="1">
    <source>
        <dbReference type="EMBL" id="KAI0037741.1"/>
    </source>
</evidence>
<proteinExistence type="predicted"/>
<dbReference type="Proteomes" id="UP000814033">
    <property type="component" value="Unassembled WGS sequence"/>
</dbReference>